<dbReference type="InterPro" id="IPR012349">
    <property type="entry name" value="Split_barrel_FMN-bd"/>
</dbReference>
<evidence type="ECO:0000256" key="1">
    <source>
        <dbReference type="ARBA" id="ARBA00001917"/>
    </source>
</evidence>
<evidence type="ECO:0000313" key="6">
    <source>
        <dbReference type="EMBL" id="BDY11918.1"/>
    </source>
</evidence>
<accession>A0ABM8FKL2</accession>
<keyword evidence="2" id="KW-0285">Flavoprotein</keyword>
<dbReference type="PANTHER" id="PTHR33798">
    <property type="entry name" value="FLAVOPROTEIN OXYGENASE"/>
    <property type="match status" value="1"/>
</dbReference>
<evidence type="ECO:0000259" key="5">
    <source>
        <dbReference type="SMART" id="SM00903"/>
    </source>
</evidence>
<proteinExistence type="inferred from homology"/>
<protein>
    <recommendedName>
        <fullName evidence="5">Flavin reductase like domain-containing protein</fullName>
    </recommendedName>
</protein>
<evidence type="ECO:0000256" key="3">
    <source>
        <dbReference type="ARBA" id="ARBA00022643"/>
    </source>
</evidence>
<reference evidence="6 7" key="1">
    <citation type="submission" date="2023-03" db="EMBL/GenBank/DDBJ databases">
        <title>Description of Hydrogenimonas sp. ISO32.</title>
        <authorList>
            <person name="Mino S."/>
            <person name="Fukazawa S."/>
            <person name="Sawabe T."/>
        </authorList>
    </citation>
    <scope>NUCLEOTIDE SEQUENCE [LARGE SCALE GENOMIC DNA]</scope>
    <source>
        <strain evidence="6 7">ISO32</strain>
    </source>
</reference>
<dbReference type="Gene3D" id="2.30.110.10">
    <property type="entry name" value="Electron Transport, Fmn-binding Protein, Chain A"/>
    <property type="match status" value="1"/>
</dbReference>
<dbReference type="EMBL" id="AP027370">
    <property type="protein sequence ID" value="BDY11918.1"/>
    <property type="molecule type" value="Genomic_DNA"/>
</dbReference>
<dbReference type="InterPro" id="IPR002563">
    <property type="entry name" value="Flavin_Rdtase-like_dom"/>
</dbReference>
<dbReference type="SMART" id="SM00903">
    <property type="entry name" value="Flavin_Reduct"/>
    <property type="match status" value="1"/>
</dbReference>
<evidence type="ECO:0000256" key="4">
    <source>
        <dbReference type="ARBA" id="ARBA00038054"/>
    </source>
</evidence>
<dbReference type="Pfam" id="PF01613">
    <property type="entry name" value="Flavin_Reduct"/>
    <property type="match status" value="1"/>
</dbReference>
<dbReference type="Proteomes" id="UP001321445">
    <property type="component" value="Chromosome"/>
</dbReference>
<sequence length="197" mass="22019">MIFDYADTESIENYKLMSQTIIPRPIAWVVTEDDGVVNVAPFSYFTGLSSNPPTMIVSVGHKSDGTPKDTLANIRKTGKCTICMVKPEHLEWMHFSSKEMAHGASEAERFDIPVKRLVDGFPPMVEGSPVAFFCELYQEIELKGSKTIPLIVEIKHQFVDDACITDKERLTIEFEPVARVGKSYALLGEEIVPPKIP</sequence>
<gene>
    <name evidence="6" type="ORF">HCR_02300</name>
</gene>
<dbReference type="PANTHER" id="PTHR33798:SF5">
    <property type="entry name" value="FLAVIN REDUCTASE LIKE DOMAIN-CONTAINING PROTEIN"/>
    <property type="match status" value="1"/>
</dbReference>
<organism evidence="6 7">
    <name type="scientific">Hydrogenimonas cancrithermarum</name>
    <dbReference type="NCBI Taxonomy" id="2993563"/>
    <lineage>
        <taxon>Bacteria</taxon>
        <taxon>Pseudomonadati</taxon>
        <taxon>Campylobacterota</taxon>
        <taxon>Epsilonproteobacteria</taxon>
        <taxon>Campylobacterales</taxon>
        <taxon>Hydrogenimonadaceae</taxon>
        <taxon>Hydrogenimonas</taxon>
    </lineage>
</organism>
<feature type="domain" description="Flavin reductase like" evidence="5">
    <location>
        <begin position="19"/>
        <end position="166"/>
    </location>
</feature>
<comment type="similarity">
    <text evidence="4">Belongs to the flavoredoxin family.</text>
</comment>
<comment type="cofactor">
    <cofactor evidence="1">
        <name>FMN</name>
        <dbReference type="ChEBI" id="CHEBI:58210"/>
    </cofactor>
</comment>
<evidence type="ECO:0000313" key="7">
    <source>
        <dbReference type="Proteomes" id="UP001321445"/>
    </source>
</evidence>
<dbReference type="SUPFAM" id="SSF50475">
    <property type="entry name" value="FMN-binding split barrel"/>
    <property type="match status" value="1"/>
</dbReference>
<name>A0ABM8FKL2_9BACT</name>
<evidence type="ECO:0000256" key="2">
    <source>
        <dbReference type="ARBA" id="ARBA00022630"/>
    </source>
</evidence>
<keyword evidence="3" id="KW-0288">FMN</keyword>
<keyword evidence="7" id="KW-1185">Reference proteome</keyword>